<evidence type="ECO:0000259" key="2">
    <source>
        <dbReference type="PROSITE" id="PS50090"/>
    </source>
</evidence>
<protein>
    <submittedName>
        <fullName evidence="5">Uncharacterized protein LOC116296853</fullName>
    </submittedName>
</protein>
<sequence>MAEEGSSSEVDVLESLKSELILDYCSYKLWNEFKRSSQMTKGLLKILKDVYICKENNIFDEELKNKLNCTRFICGLSEARVLTDDGNVKYKDLHPNCLSHAEDVLKMYPFSASEQSHFRNMMKLQLIVSSYRAGKLSRARKIFLQLYPETTEADEEYQDEIQELLDSENETLKQKILLRFSYEKFLRNVCDFLTPLWEKYDIPLLEKFKGELSKVDDGRIPGFFLKAYHDCSVFKNEDCEASWQSIINETHPDIKAFKKKLKNKKETTTDSASENRKSAMDHDRSLSSDVDEEIMKSRQIIIKLTKSSKQLNEFVKKRNQRSAANEGSDDEDDDDVTDDNENIRKQSPAKESTKNKSPMKRSPLKRRWNDHQKDAEVIEWSLSEDEEHQTICLPAPKRKLKIQLPSPSKRRKKNPWSKEEVTWLTKGVDSFGEGNWSTILRMFAFRCRTAV</sequence>
<dbReference type="GO" id="GO:0005634">
    <property type="term" value="C:nucleus"/>
    <property type="evidence" value="ECO:0007669"/>
    <property type="project" value="InterPro"/>
</dbReference>
<dbReference type="GO" id="GO:0000781">
    <property type="term" value="C:chromosome, telomeric region"/>
    <property type="evidence" value="ECO:0007669"/>
    <property type="project" value="InterPro"/>
</dbReference>
<evidence type="ECO:0000313" key="4">
    <source>
        <dbReference type="Proteomes" id="UP000515163"/>
    </source>
</evidence>
<feature type="compositionally biased region" description="Acidic residues" evidence="1">
    <location>
        <begin position="327"/>
        <end position="340"/>
    </location>
</feature>
<dbReference type="InterPro" id="IPR030657">
    <property type="entry name" value="TERF2"/>
</dbReference>
<dbReference type="OrthoDB" id="5969701at2759"/>
<dbReference type="PANTHER" id="PTHR46833">
    <property type="entry name" value="TELOMERIC REPEAT-BINDING FACTOR 2 TERF2"/>
    <property type="match status" value="1"/>
</dbReference>
<dbReference type="SUPFAM" id="SSF63600">
    <property type="entry name" value="Telomeric repeat binding factor (TRF) dimerisation domain"/>
    <property type="match status" value="1"/>
</dbReference>
<dbReference type="KEGG" id="aten:116296853"/>
<dbReference type="GO" id="GO:0042162">
    <property type="term" value="F:telomeric DNA binding"/>
    <property type="evidence" value="ECO:0007669"/>
    <property type="project" value="InterPro"/>
</dbReference>
<dbReference type="Proteomes" id="UP000515163">
    <property type="component" value="Unplaced"/>
</dbReference>
<feature type="non-terminal residue" evidence="5">
    <location>
        <position position="451"/>
    </location>
</feature>
<reference evidence="5" key="1">
    <citation type="submission" date="2025-08" db="UniProtKB">
        <authorList>
            <consortium name="RefSeq"/>
        </authorList>
    </citation>
    <scope>IDENTIFICATION</scope>
</reference>
<accession>A0A6P8I7Z3</accession>
<evidence type="ECO:0000256" key="1">
    <source>
        <dbReference type="SAM" id="MobiDB-lite"/>
    </source>
</evidence>
<feature type="domain" description="Myb-like" evidence="2">
    <location>
        <begin position="408"/>
        <end position="451"/>
    </location>
</feature>
<dbReference type="RefSeq" id="XP_031560820.1">
    <property type="nucleotide sequence ID" value="XM_031704960.1"/>
</dbReference>
<dbReference type="InterPro" id="IPR036507">
    <property type="entry name" value="Telomere_rpt-bd_fac_dimer_sf"/>
</dbReference>
<feature type="compositionally biased region" description="Basic residues" evidence="1">
    <location>
        <begin position="357"/>
        <end position="366"/>
    </location>
</feature>
<organism evidence="4 5">
    <name type="scientific">Actinia tenebrosa</name>
    <name type="common">Australian red waratah sea anemone</name>
    <dbReference type="NCBI Taxonomy" id="6105"/>
    <lineage>
        <taxon>Eukaryota</taxon>
        <taxon>Metazoa</taxon>
        <taxon>Cnidaria</taxon>
        <taxon>Anthozoa</taxon>
        <taxon>Hexacorallia</taxon>
        <taxon>Actiniaria</taxon>
        <taxon>Actiniidae</taxon>
        <taxon>Actinia</taxon>
    </lineage>
</organism>
<gene>
    <name evidence="5" type="primary">LOC116296853</name>
</gene>
<name>A0A6P8I7Z3_ACTTE</name>
<dbReference type="GeneID" id="116296853"/>
<dbReference type="PROSITE" id="PS51294">
    <property type="entry name" value="HTH_MYB"/>
    <property type="match status" value="1"/>
</dbReference>
<dbReference type="SUPFAM" id="SSF46689">
    <property type="entry name" value="Homeodomain-like"/>
    <property type="match status" value="1"/>
</dbReference>
<dbReference type="InterPro" id="IPR017930">
    <property type="entry name" value="Myb_dom"/>
</dbReference>
<dbReference type="GO" id="GO:0031848">
    <property type="term" value="P:protection from non-homologous end joining at telomere"/>
    <property type="evidence" value="ECO:0007669"/>
    <property type="project" value="InterPro"/>
</dbReference>
<proteinExistence type="predicted"/>
<dbReference type="Gene3D" id="1.25.40.210">
    <property type="entry name" value="Telomere repeat-binding factor, dimerisation domain"/>
    <property type="match status" value="1"/>
</dbReference>
<dbReference type="PROSITE" id="PS50090">
    <property type="entry name" value="MYB_LIKE"/>
    <property type="match status" value="1"/>
</dbReference>
<feature type="compositionally biased region" description="Basic and acidic residues" evidence="1">
    <location>
        <begin position="264"/>
        <end position="286"/>
    </location>
</feature>
<feature type="region of interest" description="Disordered" evidence="1">
    <location>
        <begin position="316"/>
        <end position="370"/>
    </location>
</feature>
<dbReference type="InterPro" id="IPR001005">
    <property type="entry name" value="SANT/Myb"/>
</dbReference>
<dbReference type="InParanoid" id="A0A6P8I7Z3"/>
<feature type="region of interest" description="Disordered" evidence="1">
    <location>
        <begin position="261"/>
        <end position="290"/>
    </location>
</feature>
<dbReference type="Gene3D" id="1.10.10.60">
    <property type="entry name" value="Homeodomain-like"/>
    <property type="match status" value="1"/>
</dbReference>
<keyword evidence="4" id="KW-1185">Reference proteome</keyword>
<evidence type="ECO:0000259" key="3">
    <source>
        <dbReference type="PROSITE" id="PS51294"/>
    </source>
</evidence>
<feature type="domain" description="HTH myb-type" evidence="3">
    <location>
        <begin position="408"/>
        <end position="451"/>
    </location>
</feature>
<dbReference type="InterPro" id="IPR009057">
    <property type="entry name" value="Homeodomain-like_sf"/>
</dbReference>
<dbReference type="AlphaFoldDB" id="A0A6P8I7Z3"/>
<evidence type="ECO:0000313" key="5">
    <source>
        <dbReference type="RefSeq" id="XP_031560820.1"/>
    </source>
</evidence>
<dbReference type="PANTHER" id="PTHR46833:SF1">
    <property type="entry name" value="TELOMERIC REPEAT-BINDING FACTOR 2"/>
    <property type="match status" value="1"/>
</dbReference>